<comment type="pathway">
    <text evidence="1">Metabolic intermediate metabolism; (S)-3-hydroxy-3-methylglutaryl-CoA degradation; acetoacetate from (S)-3-hydroxy-3-methylglutaryl-CoA: step 1/1.</text>
</comment>
<dbReference type="eggNOG" id="KOG2368">
    <property type="taxonomic scope" value="Eukaryota"/>
</dbReference>
<dbReference type="PANTHER" id="PTHR42738">
    <property type="entry name" value="HYDROXYMETHYLGLUTARYL-COA LYASE"/>
    <property type="match status" value="1"/>
</dbReference>
<evidence type="ECO:0000256" key="1">
    <source>
        <dbReference type="ARBA" id="ARBA00005143"/>
    </source>
</evidence>
<keyword evidence="4" id="KW-0479">Metal-binding</keyword>
<dbReference type="KEGG" id="ani:ANIA_05273"/>
<dbReference type="GO" id="GO:0046951">
    <property type="term" value="P:ketone body biosynthetic process"/>
    <property type="evidence" value="ECO:0000318"/>
    <property type="project" value="GO_Central"/>
</dbReference>
<evidence type="ECO:0000256" key="4">
    <source>
        <dbReference type="ARBA" id="ARBA00022723"/>
    </source>
</evidence>
<dbReference type="CDD" id="cd07938">
    <property type="entry name" value="DRE_TIM_HMGL"/>
    <property type="match status" value="1"/>
</dbReference>
<dbReference type="NCBIfam" id="NF004283">
    <property type="entry name" value="PRK05692.1"/>
    <property type="match status" value="1"/>
</dbReference>
<dbReference type="Gene3D" id="3.90.226.10">
    <property type="entry name" value="2-enoyl-CoA Hydratase, Chain A, domain 1"/>
    <property type="match status" value="1"/>
</dbReference>
<dbReference type="GO" id="GO:0004485">
    <property type="term" value="F:methylcrotonoyl-CoA carboxylase activity"/>
    <property type="evidence" value="ECO:0000315"/>
    <property type="project" value="AspGD"/>
</dbReference>
<evidence type="ECO:0000256" key="6">
    <source>
        <dbReference type="ARBA" id="ARBA00049877"/>
    </source>
</evidence>
<gene>
    <name evidence="8" type="ORF">ANIA_05273</name>
</gene>
<dbReference type="AlphaFoldDB" id="Q5B2F7"/>
<dbReference type="EC" id="4.1.3.4" evidence="3"/>
<keyword evidence="5 8" id="KW-0456">Lyase</keyword>
<dbReference type="GO" id="GO:0004490">
    <property type="term" value="F:methylglutaconyl-CoA hydratase activity"/>
    <property type="evidence" value="ECO:0000315"/>
    <property type="project" value="AspGD"/>
</dbReference>
<reference evidence="9" key="2">
    <citation type="journal article" date="2009" name="Fungal Genet. Biol.">
        <title>The 2008 update of the Aspergillus nidulans genome annotation: a community effort.</title>
        <authorList>
            <person name="Wortman J.R."/>
            <person name="Gilsenan J.M."/>
            <person name="Joardar V."/>
            <person name="Deegan J."/>
            <person name="Clutterbuck J."/>
            <person name="Andersen M.R."/>
            <person name="Archer D."/>
            <person name="Bencina M."/>
            <person name="Braus G."/>
            <person name="Coutinho P."/>
            <person name="von Dohren H."/>
            <person name="Doonan J."/>
            <person name="Driessen A.J."/>
            <person name="Durek P."/>
            <person name="Espeso E."/>
            <person name="Fekete E."/>
            <person name="Flipphi M."/>
            <person name="Estrada C.G."/>
            <person name="Geysens S."/>
            <person name="Goldman G."/>
            <person name="de Groot P.W."/>
            <person name="Hansen K."/>
            <person name="Harris S.D."/>
            <person name="Heinekamp T."/>
            <person name="Helmstaedt K."/>
            <person name="Henrissat B."/>
            <person name="Hofmann G."/>
            <person name="Homan T."/>
            <person name="Horio T."/>
            <person name="Horiuchi H."/>
            <person name="James S."/>
            <person name="Jones M."/>
            <person name="Karaffa L."/>
            <person name="Karanyi Z."/>
            <person name="Kato M."/>
            <person name="Keller N."/>
            <person name="Kelly D.E."/>
            <person name="Kiel J.A."/>
            <person name="Kim J.M."/>
            <person name="van der Klei I.J."/>
            <person name="Klis F.M."/>
            <person name="Kovalchuk A."/>
            <person name="Krasevec N."/>
            <person name="Kubicek C.P."/>
            <person name="Liu B."/>
            <person name="Maccabe A."/>
            <person name="Meyer V."/>
            <person name="Mirabito P."/>
            <person name="Miskei M."/>
            <person name="Mos M."/>
            <person name="Mullins J."/>
            <person name="Nelson D.R."/>
            <person name="Nielsen J."/>
            <person name="Oakley B.R."/>
            <person name="Osmani S.A."/>
            <person name="Pakula T."/>
            <person name="Paszewski A."/>
            <person name="Paulsen I."/>
            <person name="Pilsyk S."/>
            <person name="Pocsi I."/>
            <person name="Punt P.J."/>
            <person name="Ram A.F."/>
            <person name="Ren Q."/>
            <person name="Robellet X."/>
            <person name="Robson G."/>
            <person name="Seiboth B."/>
            <person name="van Solingen P."/>
            <person name="Specht T."/>
            <person name="Sun J."/>
            <person name="Taheri-Talesh N."/>
            <person name="Takeshita N."/>
            <person name="Ussery D."/>
            <person name="vanKuyk P.A."/>
            <person name="Visser H."/>
            <person name="van de Vondervoort P.J."/>
            <person name="de Vries R.P."/>
            <person name="Walton J."/>
            <person name="Xiang X."/>
            <person name="Xiong Y."/>
            <person name="Zeng A.P."/>
            <person name="Brandt B.W."/>
            <person name="Cornell M.J."/>
            <person name="van den Hondel C.A."/>
            <person name="Visser J."/>
            <person name="Oliver S.G."/>
            <person name="Turner G."/>
        </authorList>
    </citation>
    <scope>GENOME REANNOTATION</scope>
    <source>
        <strain evidence="9">FGSC A4 / ATCC 38163 / CBS 112.46 / NRRL 194 / M139</strain>
    </source>
</reference>
<reference evidence="9" key="1">
    <citation type="journal article" date="2005" name="Nature">
        <title>Sequencing of Aspergillus nidulans and comparative analysis with A. fumigatus and A. oryzae.</title>
        <authorList>
            <person name="Galagan J.E."/>
            <person name="Calvo S.E."/>
            <person name="Cuomo C."/>
            <person name="Ma L.J."/>
            <person name="Wortman J.R."/>
            <person name="Batzoglou S."/>
            <person name="Lee S.I."/>
            <person name="Basturkmen M."/>
            <person name="Spevak C.C."/>
            <person name="Clutterbuck J."/>
            <person name="Kapitonov V."/>
            <person name="Jurka J."/>
            <person name="Scazzocchio C."/>
            <person name="Farman M."/>
            <person name="Butler J."/>
            <person name="Purcell S."/>
            <person name="Harris S."/>
            <person name="Braus G.H."/>
            <person name="Draht O."/>
            <person name="Busch S."/>
            <person name="D'Enfert C."/>
            <person name="Bouchier C."/>
            <person name="Goldman G.H."/>
            <person name="Bell-Pedersen D."/>
            <person name="Griffiths-Jones S."/>
            <person name="Doonan J.H."/>
            <person name="Yu J."/>
            <person name="Vienken K."/>
            <person name="Pain A."/>
            <person name="Freitag M."/>
            <person name="Selker E.U."/>
            <person name="Archer D.B."/>
            <person name="Penalva M.A."/>
            <person name="Oakley B.R."/>
            <person name="Momany M."/>
            <person name="Tanaka T."/>
            <person name="Kumagai T."/>
            <person name="Asai K."/>
            <person name="Machida M."/>
            <person name="Nierman W.C."/>
            <person name="Denning D.W."/>
            <person name="Caddick M."/>
            <person name="Hynes M."/>
            <person name="Paoletti M."/>
            <person name="Fischer R."/>
            <person name="Miller B."/>
            <person name="Dyer P."/>
            <person name="Sachs M.S."/>
            <person name="Osmani S.A."/>
            <person name="Birren B.W."/>
        </authorList>
    </citation>
    <scope>NUCLEOTIDE SEQUENCE [LARGE SCALE GENOMIC DNA]</scope>
    <source>
        <strain evidence="9">FGSC A4 / ATCC 38163 / CBS 112.46 / NRRL 194 / M139</strain>
    </source>
</reference>
<organism evidence="8 9">
    <name type="scientific">Emericella nidulans (strain FGSC A4 / ATCC 38163 / CBS 112.46 / NRRL 194 / M139)</name>
    <name type="common">Aspergillus nidulans</name>
    <dbReference type="NCBI Taxonomy" id="227321"/>
    <lineage>
        <taxon>Eukaryota</taxon>
        <taxon>Fungi</taxon>
        <taxon>Dikarya</taxon>
        <taxon>Ascomycota</taxon>
        <taxon>Pezizomycotina</taxon>
        <taxon>Eurotiomycetes</taxon>
        <taxon>Eurotiomycetidae</taxon>
        <taxon>Eurotiales</taxon>
        <taxon>Aspergillaceae</taxon>
        <taxon>Aspergillus</taxon>
        <taxon>Aspergillus subgen. Nidulantes</taxon>
    </lineage>
</organism>
<protein>
    <recommendedName>
        <fullName evidence="3">hydroxymethylglutaryl-CoA lyase</fullName>
        <ecNumber evidence="3">4.1.3.4</ecNumber>
    </recommendedName>
</protein>
<dbReference type="SUPFAM" id="SSF52096">
    <property type="entry name" value="ClpP/crotonase"/>
    <property type="match status" value="1"/>
</dbReference>
<dbReference type="InterPro" id="IPR029045">
    <property type="entry name" value="ClpP/crotonase-like_dom_sf"/>
</dbReference>
<dbReference type="RefSeq" id="XP_662877.1">
    <property type="nucleotide sequence ID" value="XM_657785.1"/>
</dbReference>
<dbReference type="InterPro" id="IPR000891">
    <property type="entry name" value="PYR_CT"/>
</dbReference>
<dbReference type="FunFam" id="3.20.20.70:FF:000201">
    <property type="entry name" value="Hydroxymethylglutaryl-CoA lyase"/>
    <property type="match status" value="1"/>
</dbReference>
<dbReference type="SUPFAM" id="SSF51569">
    <property type="entry name" value="Aldolase"/>
    <property type="match status" value="1"/>
</dbReference>
<dbReference type="GO" id="GO:0006552">
    <property type="term" value="P:L-leucine catabolic process"/>
    <property type="evidence" value="ECO:0000315"/>
    <property type="project" value="AspGD"/>
</dbReference>
<dbReference type="Proteomes" id="UP000000560">
    <property type="component" value="Chromosome V"/>
</dbReference>
<feature type="domain" description="Pyruvate carboxyltransferase" evidence="7">
    <location>
        <begin position="8"/>
        <end position="281"/>
    </location>
</feature>
<name>Q5B2F7_EMENI</name>
<accession>Q5B2F7</accession>
<dbReference type="PROSITE" id="PS50991">
    <property type="entry name" value="PYR_CT"/>
    <property type="match status" value="1"/>
</dbReference>
<evidence type="ECO:0000256" key="5">
    <source>
        <dbReference type="ARBA" id="ARBA00023239"/>
    </source>
</evidence>
<evidence type="ECO:0000256" key="3">
    <source>
        <dbReference type="ARBA" id="ARBA00012910"/>
    </source>
</evidence>
<evidence type="ECO:0000256" key="2">
    <source>
        <dbReference type="ARBA" id="ARBA00009405"/>
    </source>
</evidence>
<dbReference type="eggNOG" id="KOG1681">
    <property type="taxonomic scope" value="Eukaryota"/>
</dbReference>
<dbReference type="EMBL" id="BN001305">
    <property type="protein sequence ID" value="CBF82197.1"/>
    <property type="molecule type" value="Genomic_DNA"/>
</dbReference>
<dbReference type="OrthoDB" id="10253869at2759"/>
<dbReference type="HOGENOM" id="CLU_022138_4_1_1"/>
<proteinExistence type="inferred from homology"/>
<dbReference type="UniPathway" id="UPA00896">
    <property type="reaction ID" value="UER00863"/>
</dbReference>
<dbReference type="InParanoid" id="Q5B2F7"/>
<evidence type="ECO:0000313" key="9">
    <source>
        <dbReference type="Proteomes" id="UP000000560"/>
    </source>
</evidence>
<keyword evidence="9" id="KW-1185">Reference proteome</keyword>
<dbReference type="Pfam" id="PF00378">
    <property type="entry name" value="ECH_1"/>
    <property type="match status" value="1"/>
</dbReference>
<dbReference type="GO" id="GO:0046872">
    <property type="term" value="F:metal ion binding"/>
    <property type="evidence" value="ECO:0007669"/>
    <property type="project" value="UniProtKB-KW"/>
</dbReference>
<dbReference type="VEuPathDB" id="FungiDB:AN5273"/>
<dbReference type="InterPro" id="IPR013785">
    <property type="entry name" value="Aldolase_TIM"/>
</dbReference>
<evidence type="ECO:0000313" key="8">
    <source>
        <dbReference type="EMBL" id="CBF82197.1"/>
    </source>
</evidence>
<dbReference type="GeneID" id="2871564"/>
<dbReference type="InterPro" id="IPR001753">
    <property type="entry name" value="Enoyl-CoA_hydra/iso"/>
</dbReference>
<dbReference type="STRING" id="227321.Q5B2F7"/>
<evidence type="ECO:0000259" key="7">
    <source>
        <dbReference type="PROSITE" id="PS50991"/>
    </source>
</evidence>
<comment type="catalytic activity">
    <reaction evidence="6">
        <text>(3S)-3-hydroxy-3-methylglutaryl-CoA = acetoacetate + acetyl-CoA</text>
        <dbReference type="Rhea" id="RHEA:24404"/>
        <dbReference type="ChEBI" id="CHEBI:13705"/>
        <dbReference type="ChEBI" id="CHEBI:43074"/>
        <dbReference type="ChEBI" id="CHEBI:57288"/>
        <dbReference type="EC" id="4.1.3.4"/>
    </reaction>
</comment>
<sequence>MQNSTKTVRIVEVGPRDGLQNIPQSIDSTIKLDLIRRLRDAGLQTIELTSFVSPRAIPQLADAQVVVQNADIQKLLKNPKLRLPVLVPNLKGLERALHNGIKEVAVFISATEGFSRANINCTVDEGLERARQVASRAASAGLSVRGYVSCIFADPYDGPTRPSSVLRCTKALLDAGCYEVSLGDTLGIGTPADVRWLITYLQDNGVPLEMLAGHFHDTYGGAVANVWEAYKCGLRMFDSSVAGLGGCPFALGAKGNVASEDLVYMFERSGIHTGVDLSKLVETGEWISRQLSIANSSRAGAALWAMRKQTAVPKSPKVSVSWKLVKQTEGLQLFRSGVNLRINLNRPKNGNALTAIMAQDLTEAVTNAGRDATISRIILTGSGKFFCTGMDLGKGSTAVGQGGSSSNAQFDRLTNLFEAIDQSPKVTIACLNGPAFGGGVGLAFACDMRFAVRAASVTLSEVKLGLCPATISKYVIREFGIALSREAMLSARPVSAGELKARGLVVELADNAEALPGLLDQFLTQLKAASPEASRMSKELIRLAWAHGGKEEQAKGIRALFDGMMRPDGDGAHGVKEFQAKRSVDWDAYTLRRVDSAKL</sequence>
<dbReference type="InterPro" id="IPR043594">
    <property type="entry name" value="HMGL"/>
</dbReference>
<dbReference type="CDD" id="cd06558">
    <property type="entry name" value="crotonase-like"/>
    <property type="match status" value="1"/>
</dbReference>
<dbReference type="Gene3D" id="3.20.20.70">
    <property type="entry name" value="Aldolase class I"/>
    <property type="match status" value="1"/>
</dbReference>
<dbReference type="PANTHER" id="PTHR42738:SF17">
    <property type="entry name" value="HYDROXYMETHYLGLUTARYL-COA LYASE"/>
    <property type="match status" value="1"/>
</dbReference>
<dbReference type="Pfam" id="PF00682">
    <property type="entry name" value="HMGL-like"/>
    <property type="match status" value="1"/>
</dbReference>
<comment type="similarity">
    <text evidence="2">Belongs to the HMG-CoA lyase family.</text>
</comment>
<accession>C8VH12</accession>
<dbReference type="OMA" id="KEFQAGR"/>
<dbReference type="GO" id="GO:0004419">
    <property type="term" value="F:hydroxymethylglutaryl-CoA lyase activity"/>
    <property type="evidence" value="ECO:0000318"/>
    <property type="project" value="GO_Central"/>
</dbReference>